<evidence type="ECO:0000313" key="3">
    <source>
        <dbReference type="Proteomes" id="UP001652740"/>
    </source>
</evidence>
<feature type="compositionally biased region" description="Polar residues" evidence="1">
    <location>
        <begin position="508"/>
        <end position="517"/>
    </location>
</feature>
<protein>
    <submittedName>
        <fullName evidence="4">Glutamic acid-rich protein-like</fullName>
    </submittedName>
</protein>
<dbReference type="InParanoid" id="A0A6J3BUA1"/>
<sequence length="766" mass="87667">MLLRVSFFLWLSINIDCLSLDKVSDTQNVTKRAINNGDFYPDWVPFKNKHGDQLGEFVQVEPKAKPKKRLALPVNFKLKAVAESEVDDYYDKGKGEGDSDDEFEKKEWSDLNRPDELVDPGQSINHTDISDIDGVVKIITKIKPNVLAETIKSLTKSRDRLLANNKTEEGMSEYAKEKSSEESNNEEDKDNESESTKENPIHLNKDEIKIVPKDNKDQDKSEVLNKEEKVPRKEEDDVDYEDGISEKRKKDSESEDERRENEARKAMILGSVDELKARHEKEQKAISERIKEEELYKEEHERDQIRSKEEIDKYGNRKHKITEYDEYEDKDSTEDERYKPTTTTTVRPRRITRRKPKNKNMEHGKLSVFKNPRAYMLFDETDENIETTTQLTKTTNVKHSRFSSRYRAPTEKDEHVRISLVPEEIDPKEPTLFFPQKKKNKRRRKQKTTTTPSSDSTVAETVGNTAKDSITEYADTTASDTVTSAVDTAPSAIESAPSAIESAPSAVDTVSVNSNSVKDAVPASTDKKEEHKSEDYDREKGGTREYKSEHYEEHDEHGKKAYEGIHKDTKSAKGHHDTEDHLGKYNDHGGIDKHHHDEDGHYGSHHHEEHGKKHAKYEESGKHSKGHSTKGSHDIHKKEEYEKKVEFFEEEGDSAEEEKHGGYAKEKEHSSGGHFKHGNLKAGHHEHSKGDTGHFHKGGHGHKEKGHKAAQGHDSHGKHGNAQFEKGGKNTGKKWVYHHGYPAKNANLVIIDRRADQYYHGPQYYG</sequence>
<evidence type="ECO:0000256" key="2">
    <source>
        <dbReference type="SAM" id="SignalP"/>
    </source>
</evidence>
<evidence type="ECO:0000256" key="1">
    <source>
        <dbReference type="SAM" id="MobiDB-lite"/>
    </source>
</evidence>
<feature type="compositionally biased region" description="Basic and acidic residues" evidence="1">
    <location>
        <begin position="244"/>
        <end position="265"/>
    </location>
</feature>
<keyword evidence="3" id="KW-1185">Reference proteome</keyword>
<feature type="compositionally biased region" description="Basic and acidic residues" evidence="1">
    <location>
        <begin position="89"/>
        <end position="116"/>
    </location>
</feature>
<dbReference type="KEGG" id="gmw:113512198"/>
<name>A0A6J3BUA1_GALME</name>
<organism evidence="3 4">
    <name type="scientific">Galleria mellonella</name>
    <name type="common">Greater wax moth</name>
    <dbReference type="NCBI Taxonomy" id="7137"/>
    <lineage>
        <taxon>Eukaryota</taxon>
        <taxon>Metazoa</taxon>
        <taxon>Ecdysozoa</taxon>
        <taxon>Arthropoda</taxon>
        <taxon>Hexapoda</taxon>
        <taxon>Insecta</taxon>
        <taxon>Pterygota</taxon>
        <taxon>Neoptera</taxon>
        <taxon>Endopterygota</taxon>
        <taxon>Lepidoptera</taxon>
        <taxon>Glossata</taxon>
        <taxon>Ditrysia</taxon>
        <taxon>Pyraloidea</taxon>
        <taxon>Pyralidae</taxon>
        <taxon>Galleriinae</taxon>
        <taxon>Galleria</taxon>
    </lineage>
</organism>
<dbReference type="Proteomes" id="UP001652740">
    <property type="component" value="Unplaced"/>
</dbReference>
<keyword evidence="2" id="KW-0732">Signal</keyword>
<feature type="chain" id="PRO_5026988606" evidence="2">
    <location>
        <begin position="18"/>
        <end position="766"/>
    </location>
</feature>
<feature type="compositionally biased region" description="Basic residues" evidence="1">
    <location>
        <begin position="347"/>
        <end position="358"/>
    </location>
</feature>
<reference evidence="4" key="1">
    <citation type="submission" date="2025-08" db="UniProtKB">
        <authorList>
            <consortium name="RefSeq"/>
        </authorList>
    </citation>
    <scope>IDENTIFICATION</scope>
    <source>
        <tissue evidence="4">Whole larvae</tissue>
    </source>
</reference>
<feature type="compositionally biased region" description="Basic and acidic residues" evidence="1">
    <location>
        <begin position="631"/>
        <end position="647"/>
    </location>
</feature>
<feature type="compositionally biased region" description="Basic and acidic residues" evidence="1">
    <location>
        <begin position="525"/>
        <end position="622"/>
    </location>
</feature>
<dbReference type="OrthoDB" id="7491416at2759"/>
<feature type="compositionally biased region" description="Low complexity" evidence="1">
    <location>
        <begin position="495"/>
        <end position="506"/>
    </location>
</feature>
<feature type="compositionally biased region" description="Polar residues" evidence="1">
    <location>
        <begin position="452"/>
        <end position="465"/>
    </location>
</feature>
<feature type="compositionally biased region" description="Basic and acidic residues" evidence="1">
    <location>
        <begin position="683"/>
        <end position="694"/>
    </location>
</feature>
<dbReference type="InterPro" id="IPR031959">
    <property type="entry name" value="DUF4779"/>
</dbReference>
<feature type="compositionally biased region" description="Basic residues" evidence="1">
    <location>
        <begin position="695"/>
        <end position="710"/>
    </location>
</feature>
<feature type="region of interest" description="Disordered" evidence="1">
    <location>
        <begin position="495"/>
        <end position="730"/>
    </location>
</feature>
<dbReference type="RefSeq" id="XP_031764938.1">
    <property type="nucleotide sequence ID" value="XM_031909078.2"/>
</dbReference>
<dbReference type="AlphaFoldDB" id="A0A6J3BUA1"/>
<feature type="region of interest" description="Disordered" evidence="1">
    <location>
        <begin position="162"/>
        <end position="280"/>
    </location>
</feature>
<feature type="region of interest" description="Disordered" evidence="1">
    <location>
        <begin position="421"/>
        <end position="465"/>
    </location>
</feature>
<accession>A0A6J3BUA1</accession>
<evidence type="ECO:0000313" key="4">
    <source>
        <dbReference type="RefSeq" id="XP_031764938.1"/>
    </source>
</evidence>
<feature type="compositionally biased region" description="Basic and acidic residues" evidence="1">
    <location>
        <begin position="162"/>
        <end position="181"/>
    </location>
</feature>
<feature type="compositionally biased region" description="Basic and acidic residues" evidence="1">
    <location>
        <begin position="192"/>
        <end position="235"/>
    </location>
</feature>
<proteinExistence type="predicted"/>
<feature type="compositionally biased region" description="Basic and acidic residues" evidence="1">
    <location>
        <begin position="657"/>
        <end position="671"/>
    </location>
</feature>
<feature type="region of interest" description="Disordered" evidence="1">
    <location>
        <begin position="89"/>
        <end position="126"/>
    </location>
</feature>
<gene>
    <name evidence="4" type="primary">LOC113512198</name>
</gene>
<dbReference type="Pfam" id="PF16009">
    <property type="entry name" value="DUF4779"/>
    <property type="match status" value="1"/>
</dbReference>
<feature type="signal peptide" evidence="2">
    <location>
        <begin position="1"/>
        <end position="17"/>
    </location>
</feature>
<feature type="region of interest" description="Disordered" evidence="1">
    <location>
        <begin position="327"/>
        <end position="368"/>
    </location>
</feature>
<dbReference type="GeneID" id="113512198"/>
<feature type="compositionally biased region" description="Basic residues" evidence="1">
    <location>
        <begin position="436"/>
        <end position="447"/>
    </location>
</feature>